<organism evidence="2 3">
    <name type="scientific">Azospirillum argentinense</name>
    <dbReference type="NCBI Taxonomy" id="2970906"/>
    <lineage>
        <taxon>Bacteria</taxon>
        <taxon>Pseudomonadati</taxon>
        <taxon>Pseudomonadota</taxon>
        <taxon>Alphaproteobacteria</taxon>
        <taxon>Rhodospirillales</taxon>
        <taxon>Azospirillaceae</taxon>
        <taxon>Azospirillum</taxon>
    </lineage>
</organism>
<dbReference type="RefSeq" id="WP_059398589.1">
    <property type="nucleotide sequence ID" value="NZ_CP032326.1"/>
</dbReference>
<evidence type="ECO:0000313" key="3">
    <source>
        <dbReference type="Proteomes" id="UP000298595"/>
    </source>
</evidence>
<protein>
    <submittedName>
        <fullName evidence="2">Uncharacterized protein</fullName>
    </submittedName>
</protein>
<accession>A0A4D8PTJ9</accession>
<evidence type="ECO:0000313" key="2">
    <source>
        <dbReference type="EMBL" id="QCO00128.1"/>
    </source>
</evidence>
<keyword evidence="1" id="KW-0732">Signal</keyword>
<gene>
    <name evidence="2" type="ORF">D3093_33275</name>
</gene>
<proteinExistence type="predicted"/>
<geneLocation type="plasmid" evidence="2 3">
    <name>p5</name>
</geneLocation>
<evidence type="ECO:0000256" key="1">
    <source>
        <dbReference type="SAM" id="SignalP"/>
    </source>
</evidence>
<dbReference type="KEGG" id="aare:D3093_33275"/>
<dbReference type="AlphaFoldDB" id="A0A4D8PTJ9"/>
<dbReference type="EMBL" id="CP032326">
    <property type="protein sequence ID" value="QCO00128.1"/>
    <property type="molecule type" value="Genomic_DNA"/>
</dbReference>
<name>A0A4D8PTJ9_9PROT</name>
<reference evidence="2 3" key="1">
    <citation type="submission" date="2018-09" db="EMBL/GenBank/DDBJ databases">
        <title>Whole genome based analysis of evolution and adaptive divergence in Indian and Brazilian strains of Azospirillum brasilense.</title>
        <authorList>
            <person name="Singh C."/>
            <person name="Tripathi A.K."/>
        </authorList>
    </citation>
    <scope>NUCLEOTIDE SEQUENCE [LARGE SCALE GENOMIC DNA]</scope>
    <source>
        <strain evidence="2 3">MTCC4035</strain>
        <plasmid evidence="2 3">p5</plasmid>
    </source>
</reference>
<dbReference type="Proteomes" id="UP000298595">
    <property type="component" value="Plasmid p5"/>
</dbReference>
<dbReference type="GeneID" id="56450252"/>
<keyword evidence="2" id="KW-0614">Plasmid</keyword>
<feature type="signal peptide" evidence="1">
    <location>
        <begin position="1"/>
        <end position="19"/>
    </location>
</feature>
<sequence>MNRRLLCLAVLGLTTAAPAAGREVVTCQSWRHQPIDVTSDSRIPAFVPDRGWVSVHPRGVEGPQPDGQCSTERFLARLAQTTIVLTLRNARLVAFCAPRDVGANDVEAVVLIDGVDLQRILVDAALAQPVDGTPRRDWCAH</sequence>
<feature type="chain" id="PRO_5044795987" evidence="1">
    <location>
        <begin position="20"/>
        <end position="141"/>
    </location>
</feature>